<reference evidence="2 3" key="1">
    <citation type="journal article" date="2022" name="G3 (Bethesda)">
        <title>Whole-genome sequence and methylome profiling of the almond [Prunus dulcis (Mill.) D.A. Webb] cultivar 'Nonpareil'.</title>
        <authorList>
            <person name="D'Amico-Willman K.M."/>
            <person name="Ouma W.Z."/>
            <person name="Meulia T."/>
            <person name="Sideli G.M."/>
            <person name="Gradziel T.M."/>
            <person name="Fresnedo-Ramirez J."/>
        </authorList>
    </citation>
    <scope>NUCLEOTIDE SEQUENCE [LARGE SCALE GENOMIC DNA]</scope>
    <source>
        <strain evidence="2">Clone GOH B32 T37-40</strain>
    </source>
</reference>
<dbReference type="EMBL" id="JAJFAZ020000008">
    <property type="protein sequence ID" value="KAI5313390.1"/>
    <property type="molecule type" value="Genomic_DNA"/>
</dbReference>
<comment type="caution">
    <text evidence="2">The sequence shown here is derived from an EMBL/GenBank/DDBJ whole genome shotgun (WGS) entry which is preliminary data.</text>
</comment>
<feature type="compositionally biased region" description="Basic and acidic residues" evidence="1">
    <location>
        <begin position="20"/>
        <end position="36"/>
    </location>
</feature>
<dbReference type="Proteomes" id="UP001054821">
    <property type="component" value="Chromosome 8"/>
</dbReference>
<feature type="compositionally biased region" description="Polar residues" evidence="1">
    <location>
        <begin position="1"/>
        <end position="15"/>
    </location>
</feature>
<proteinExistence type="predicted"/>
<accession>A0AAD4YLF8</accession>
<evidence type="ECO:0000313" key="3">
    <source>
        <dbReference type="Proteomes" id="UP001054821"/>
    </source>
</evidence>
<feature type="region of interest" description="Disordered" evidence="1">
    <location>
        <begin position="1"/>
        <end position="104"/>
    </location>
</feature>
<evidence type="ECO:0000313" key="2">
    <source>
        <dbReference type="EMBL" id="KAI5313390.1"/>
    </source>
</evidence>
<organism evidence="2 3">
    <name type="scientific">Prunus dulcis</name>
    <name type="common">Almond</name>
    <name type="synonym">Amygdalus dulcis</name>
    <dbReference type="NCBI Taxonomy" id="3755"/>
    <lineage>
        <taxon>Eukaryota</taxon>
        <taxon>Viridiplantae</taxon>
        <taxon>Streptophyta</taxon>
        <taxon>Embryophyta</taxon>
        <taxon>Tracheophyta</taxon>
        <taxon>Spermatophyta</taxon>
        <taxon>Magnoliopsida</taxon>
        <taxon>eudicotyledons</taxon>
        <taxon>Gunneridae</taxon>
        <taxon>Pentapetalae</taxon>
        <taxon>rosids</taxon>
        <taxon>fabids</taxon>
        <taxon>Rosales</taxon>
        <taxon>Rosaceae</taxon>
        <taxon>Amygdaloideae</taxon>
        <taxon>Amygdaleae</taxon>
        <taxon>Prunus</taxon>
    </lineage>
</organism>
<keyword evidence="3" id="KW-1185">Reference proteome</keyword>
<evidence type="ECO:0000256" key="1">
    <source>
        <dbReference type="SAM" id="MobiDB-lite"/>
    </source>
</evidence>
<gene>
    <name evidence="2" type="ORF">L3X38_042564</name>
</gene>
<protein>
    <submittedName>
        <fullName evidence="2">Uncharacterized protein</fullName>
    </submittedName>
</protein>
<sequence length="141" mass="15546">MSQASATPRSKQTEPSILVESKDQCAKKGWAREPDIGARLGSQGNVHGRLGPRGGQSIDPRNEVREERRATVYSRRTNSIDKPQGIPCRRSPPIRHTSRTAEEVSPCKLMMKSIRGARIVEDTSANHIVKGMVGTLHSYSN</sequence>
<dbReference type="AlphaFoldDB" id="A0AAD4YLF8"/>
<feature type="compositionally biased region" description="Basic and acidic residues" evidence="1">
    <location>
        <begin position="60"/>
        <end position="70"/>
    </location>
</feature>
<name>A0AAD4YLF8_PRUDU</name>